<feature type="compositionally biased region" description="Basic and acidic residues" evidence="1">
    <location>
        <begin position="40"/>
        <end position="51"/>
    </location>
</feature>
<dbReference type="AlphaFoldDB" id="A0A811YHQ9"/>
<evidence type="ECO:0000313" key="2">
    <source>
        <dbReference type="EMBL" id="CAD7676318.1"/>
    </source>
</evidence>
<feature type="compositionally biased region" description="Basic and acidic residues" evidence="1">
    <location>
        <begin position="296"/>
        <end position="306"/>
    </location>
</feature>
<accession>A0A811YHQ9</accession>
<dbReference type="Proteomes" id="UP000645828">
    <property type="component" value="Unassembled WGS sequence"/>
</dbReference>
<gene>
    <name evidence="2" type="ORF">NYPRO_LOCUS9113</name>
</gene>
<protein>
    <submittedName>
        <fullName evidence="2">(raccoon dog) hypothetical protein</fullName>
    </submittedName>
</protein>
<feature type="compositionally biased region" description="Low complexity" evidence="1">
    <location>
        <begin position="100"/>
        <end position="113"/>
    </location>
</feature>
<feature type="compositionally biased region" description="Pro residues" evidence="1">
    <location>
        <begin position="211"/>
        <end position="232"/>
    </location>
</feature>
<organism evidence="2 3">
    <name type="scientific">Nyctereutes procyonoides</name>
    <name type="common">Raccoon dog</name>
    <name type="synonym">Canis procyonoides</name>
    <dbReference type="NCBI Taxonomy" id="34880"/>
    <lineage>
        <taxon>Eukaryota</taxon>
        <taxon>Metazoa</taxon>
        <taxon>Chordata</taxon>
        <taxon>Craniata</taxon>
        <taxon>Vertebrata</taxon>
        <taxon>Euteleostomi</taxon>
        <taxon>Mammalia</taxon>
        <taxon>Eutheria</taxon>
        <taxon>Laurasiatheria</taxon>
        <taxon>Carnivora</taxon>
        <taxon>Caniformia</taxon>
        <taxon>Canidae</taxon>
        <taxon>Nyctereutes</taxon>
    </lineage>
</organism>
<feature type="region of interest" description="Disordered" evidence="1">
    <location>
        <begin position="40"/>
        <end position="306"/>
    </location>
</feature>
<dbReference type="EMBL" id="CAJHUB010000677">
    <property type="protein sequence ID" value="CAD7676318.1"/>
    <property type="molecule type" value="Genomic_DNA"/>
</dbReference>
<feature type="compositionally biased region" description="Pro residues" evidence="1">
    <location>
        <begin position="284"/>
        <end position="295"/>
    </location>
</feature>
<comment type="caution">
    <text evidence="2">The sequence shown here is derived from an EMBL/GenBank/DDBJ whole genome shotgun (WGS) entry which is preliminary data.</text>
</comment>
<name>A0A811YHQ9_NYCPR</name>
<reference evidence="2" key="1">
    <citation type="submission" date="2020-12" db="EMBL/GenBank/DDBJ databases">
        <authorList>
            <consortium name="Molecular Ecology Group"/>
        </authorList>
    </citation>
    <scope>NUCLEOTIDE SEQUENCE</scope>
    <source>
        <strain evidence="2">TBG_1078</strain>
    </source>
</reference>
<keyword evidence="3" id="KW-1185">Reference proteome</keyword>
<evidence type="ECO:0000256" key="1">
    <source>
        <dbReference type="SAM" id="MobiDB-lite"/>
    </source>
</evidence>
<evidence type="ECO:0000313" key="3">
    <source>
        <dbReference type="Proteomes" id="UP000645828"/>
    </source>
</evidence>
<feature type="compositionally biased region" description="Pro residues" evidence="1">
    <location>
        <begin position="194"/>
        <end position="203"/>
    </location>
</feature>
<proteinExistence type="predicted"/>
<sequence>MTSKNPPVLNTRRAPSSAGCCVCLQPALETSKAAVLQPLSKEEATARRDSAEAAGLITGGAEVGTRDSRALALPRPHRASRACRAAERRLPGAGAGAHGDSGPDPGAPRPARWGRGGRADTPAGAGAEGRCSSPPQTAEPDSRSRPAADGTGPPRHLSSRALQSQPELGSGTGAGRGAPHPPTGPGPLLGPAARPAPPRGPGPRPREDGTPRPPPPHPSAPPRAFPPTPPQLPRSRPGSARVRPRPGSHLEAAGPPLGPPATRVRPPPPREPTPGSHSSSNPAPAFPAPPAPPAEPRLRDTAQAHT</sequence>
<feature type="compositionally biased region" description="Low complexity" evidence="1">
    <location>
        <begin position="252"/>
        <end position="264"/>
    </location>
</feature>